<dbReference type="PROSITE" id="PS50026">
    <property type="entry name" value="EGF_3"/>
    <property type="match status" value="3"/>
</dbReference>
<dbReference type="GO" id="GO:0007154">
    <property type="term" value="P:cell communication"/>
    <property type="evidence" value="ECO:0007669"/>
    <property type="project" value="InterPro"/>
</dbReference>
<keyword evidence="12" id="KW-1185">Reference proteome</keyword>
<keyword evidence="7 8" id="KW-0472">Membrane</keyword>
<feature type="domain" description="EGF-like" evidence="9">
    <location>
        <begin position="341"/>
        <end position="383"/>
    </location>
</feature>
<organism evidence="11 12">
    <name type="scientific">Fasciola hepatica</name>
    <name type="common">Liver fluke</name>
    <dbReference type="NCBI Taxonomy" id="6192"/>
    <lineage>
        <taxon>Eukaryota</taxon>
        <taxon>Metazoa</taxon>
        <taxon>Spiralia</taxon>
        <taxon>Lophotrochozoa</taxon>
        <taxon>Platyhelminthes</taxon>
        <taxon>Trematoda</taxon>
        <taxon>Digenea</taxon>
        <taxon>Plagiorchiida</taxon>
        <taxon>Echinostomata</taxon>
        <taxon>Echinostomatoidea</taxon>
        <taxon>Fasciolidae</taxon>
        <taxon>Fasciola</taxon>
    </lineage>
</organism>
<accession>A0A4E0S361</accession>
<name>A0A4E0S361_FASHE</name>
<evidence type="ECO:0000256" key="7">
    <source>
        <dbReference type="RuleBase" id="RU280815"/>
    </source>
</evidence>
<evidence type="ECO:0000313" key="11">
    <source>
        <dbReference type="EMBL" id="THD26930.1"/>
    </source>
</evidence>
<dbReference type="Gene3D" id="2.10.25.140">
    <property type="match status" value="1"/>
</dbReference>
<feature type="disulfide bond" evidence="6">
    <location>
        <begin position="259"/>
        <end position="268"/>
    </location>
</feature>
<evidence type="ECO:0000256" key="3">
    <source>
        <dbReference type="ARBA" id="ARBA00022737"/>
    </source>
</evidence>
<dbReference type="Pfam" id="PF00008">
    <property type="entry name" value="EGF"/>
    <property type="match status" value="1"/>
</dbReference>
<feature type="domain" description="DSL" evidence="10">
    <location>
        <begin position="223"/>
        <end position="268"/>
    </location>
</feature>
<feature type="disulfide bond" evidence="5">
    <location>
        <begin position="412"/>
        <end position="421"/>
    </location>
</feature>
<comment type="function">
    <text evidence="7">Putative Notch ligand involved in the mediation of Notch signaling.</text>
</comment>
<evidence type="ECO:0000256" key="5">
    <source>
        <dbReference type="PROSITE-ProRule" id="PRU00076"/>
    </source>
</evidence>
<evidence type="ECO:0000256" key="2">
    <source>
        <dbReference type="ARBA" id="ARBA00022536"/>
    </source>
</evidence>
<comment type="subcellular location">
    <subcellularLocation>
        <location evidence="7">Membrane</location>
        <topology evidence="7">Single-pass type I membrane protein</topology>
    </subcellularLocation>
</comment>
<evidence type="ECO:0000256" key="6">
    <source>
        <dbReference type="PROSITE-ProRule" id="PRU00377"/>
    </source>
</evidence>
<dbReference type="InterPro" id="IPR000742">
    <property type="entry name" value="EGF"/>
</dbReference>
<dbReference type="SMART" id="SM00181">
    <property type="entry name" value="EGF"/>
    <property type="match status" value="6"/>
</dbReference>
<keyword evidence="2 5" id="KW-0245">EGF-like domain</keyword>
<dbReference type="PROSITE" id="PS00022">
    <property type="entry name" value="EGF_1"/>
    <property type="match status" value="5"/>
</dbReference>
<dbReference type="Gene3D" id="2.10.25.10">
    <property type="entry name" value="Laminin"/>
    <property type="match status" value="3"/>
</dbReference>
<feature type="disulfide bond" evidence="5">
    <location>
        <begin position="373"/>
        <end position="382"/>
    </location>
</feature>
<dbReference type="Pfam" id="PF07974">
    <property type="entry name" value="EGF_2"/>
    <property type="match status" value="1"/>
</dbReference>
<dbReference type="SUPFAM" id="SSF57196">
    <property type="entry name" value="EGF/Laminin"/>
    <property type="match status" value="2"/>
</dbReference>
<evidence type="ECO:0000313" key="12">
    <source>
        <dbReference type="Proteomes" id="UP000230066"/>
    </source>
</evidence>
<evidence type="ECO:0000259" key="9">
    <source>
        <dbReference type="PROSITE" id="PS50026"/>
    </source>
</evidence>
<feature type="disulfide bond" evidence="6">
    <location>
        <begin position="238"/>
        <end position="250"/>
    </location>
</feature>
<comment type="caution">
    <text evidence="5">Lacks conserved residue(s) required for the propagation of feature annotation.</text>
</comment>
<keyword evidence="1 7" id="KW-0217">Developmental protein</keyword>
<feature type="disulfide bond" evidence="6">
    <location>
        <begin position="225"/>
        <end position="234"/>
    </location>
</feature>
<keyword evidence="7 8" id="KW-0812">Transmembrane</keyword>
<dbReference type="GO" id="GO:0005112">
    <property type="term" value="F:Notch binding"/>
    <property type="evidence" value="ECO:0007669"/>
    <property type="project" value="TreeGrafter"/>
</dbReference>
<dbReference type="SMART" id="SM00051">
    <property type="entry name" value="DSL"/>
    <property type="match status" value="1"/>
</dbReference>
<dbReference type="CDD" id="cd00054">
    <property type="entry name" value="EGF_CA"/>
    <property type="match status" value="2"/>
</dbReference>
<dbReference type="PROSITE" id="PS51051">
    <property type="entry name" value="DSL"/>
    <property type="match status" value="1"/>
</dbReference>
<feature type="disulfide bond" evidence="5">
    <location>
        <begin position="473"/>
        <end position="482"/>
    </location>
</feature>
<reference evidence="11" key="1">
    <citation type="submission" date="2019-03" db="EMBL/GenBank/DDBJ databases">
        <title>Improved annotation for the trematode Fasciola hepatica.</title>
        <authorList>
            <person name="Choi Y.-J."/>
            <person name="Martin J."/>
            <person name="Mitreva M."/>
        </authorList>
    </citation>
    <scope>NUCLEOTIDE SEQUENCE [LARGE SCALE GENOMIC DNA]</scope>
</reference>
<dbReference type="PANTHER" id="PTHR24044:SF421">
    <property type="entry name" value="PROTEIN JAGGED-2"/>
    <property type="match status" value="1"/>
</dbReference>
<dbReference type="InterPro" id="IPR001774">
    <property type="entry name" value="DSL"/>
</dbReference>
<dbReference type="Pfam" id="PF01414">
    <property type="entry name" value="DSL"/>
    <property type="match status" value="1"/>
</dbReference>
<dbReference type="InterPro" id="IPR050906">
    <property type="entry name" value="Notch_signaling"/>
</dbReference>
<keyword evidence="4 5" id="KW-1015">Disulfide bond</keyword>
<evidence type="ECO:0000259" key="10">
    <source>
        <dbReference type="PROSITE" id="PS51051"/>
    </source>
</evidence>
<proteinExistence type="predicted"/>
<dbReference type="AlphaFoldDB" id="A0A4E0S361"/>
<comment type="caution">
    <text evidence="11">The sequence shown here is derived from an EMBL/GenBank/DDBJ whole genome shotgun (WGS) entry which is preliminary data.</text>
</comment>
<evidence type="ECO:0000256" key="1">
    <source>
        <dbReference type="ARBA" id="ARBA00022473"/>
    </source>
</evidence>
<dbReference type="Proteomes" id="UP000230066">
    <property type="component" value="Unassembled WGS sequence"/>
</dbReference>
<dbReference type="PANTHER" id="PTHR24044">
    <property type="entry name" value="NOTCH LIGAND FAMILY MEMBER"/>
    <property type="match status" value="1"/>
</dbReference>
<dbReference type="GO" id="GO:0016020">
    <property type="term" value="C:membrane"/>
    <property type="evidence" value="ECO:0007669"/>
    <property type="project" value="UniProtKB-SubCell"/>
</dbReference>
<keyword evidence="7 8" id="KW-1133">Transmembrane helix</keyword>
<evidence type="ECO:0000256" key="4">
    <source>
        <dbReference type="ARBA" id="ARBA00023157"/>
    </source>
</evidence>
<evidence type="ECO:0000256" key="8">
    <source>
        <dbReference type="SAM" id="Phobius"/>
    </source>
</evidence>
<gene>
    <name evidence="11" type="ORF">D915_002340</name>
</gene>
<feature type="transmembrane region" description="Helical" evidence="8">
    <location>
        <begin position="522"/>
        <end position="544"/>
    </location>
</feature>
<dbReference type="InterPro" id="IPR013111">
    <property type="entry name" value="EGF_extracell"/>
</dbReference>
<protein>
    <recommendedName>
        <fullName evidence="7">Delta-like protein</fullName>
    </recommendedName>
</protein>
<keyword evidence="3 7" id="KW-0677">Repeat</keyword>
<dbReference type="EMBL" id="JXXN02000584">
    <property type="protein sequence ID" value="THD26930.1"/>
    <property type="molecule type" value="Genomic_DNA"/>
</dbReference>
<keyword evidence="7" id="KW-0732">Signal</keyword>
<feature type="domain" description="EGF-like" evidence="9">
    <location>
        <begin position="385"/>
        <end position="422"/>
    </location>
</feature>
<sequence length="686" mass="77256">MQHPMNTSNMLVQNLLKMHLKIWINFVCLLFVYRVSLEGVHADARIHIQFQLWEPPDFRPASICCPADQSVSMLDLSQRNISNSTVTCRQLCNLYADFCLGTHEFADDFNAPRGCQFGRNISSLDHENQWPNSSLSELEFPVQGRLPPYLTVTIRILRRNNPEEPSKSWTRLVLATFHQSEVNPSRTWTVHRRDLPTVDQLVSPANVSITPEAVPHMVLGVRMSCKPNFHGPDCGQFCQPMRGPHGNFICEQETGVRKCLPGWTGQRCTEAICDPVCRHGTCVRPNYCKCRSGWQGEACELCQVYPGCVHGTCKRNTTNSLAVPFTCDCLAGWGGMQCDIDLQYCQRIEGVCENGGLCINTRSRSELFHRCVCPPQFYGRRCEKRVTGCELEGCGLHGMCVLSPNGTHVCKCDSDYCGKNCQLNGSGNCQYVMENATIQSDLLLTNCTENSCLNGGVCEIRADHQEQKFVCHCPPGFTGLRCNVISLINDTADPYLNPQITLNESNMTEAIKLNSFTYFSGFYRSSLVVLLLVFFLLLCGGMFAHCVHSYQQSKPHFVNQSQLTYSHIANNLVEFVSNPMLTSYEAKSLRDIWVHDDQKSTPCIIDSKQIDVGNKWNLVHKMIKFKCDPTGETFAASSKSVFHSLKPMPKCRTQLRPQAIGWYSSYFKPYEIRLSSSLPPDRSNSV</sequence>
<dbReference type="PROSITE" id="PS01186">
    <property type="entry name" value="EGF_2"/>
    <property type="match status" value="2"/>
</dbReference>
<feature type="domain" description="EGF-like" evidence="9">
    <location>
        <begin position="443"/>
        <end position="483"/>
    </location>
</feature>